<organism evidence="1 2">
    <name type="scientific">Chrysochromulina tobinii</name>
    <dbReference type="NCBI Taxonomy" id="1460289"/>
    <lineage>
        <taxon>Eukaryota</taxon>
        <taxon>Haptista</taxon>
        <taxon>Haptophyta</taxon>
        <taxon>Prymnesiophyceae</taxon>
        <taxon>Prymnesiales</taxon>
        <taxon>Chrysochromulinaceae</taxon>
        <taxon>Chrysochromulina</taxon>
    </lineage>
</organism>
<feature type="non-terminal residue" evidence="1">
    <location>
        <position position="524"/>
    </location>
</feature>
<dbReference type="Proteomes" id="UP000037460">
    <property type="component" value="Unassembled WGS sequence"/>
</dbReference>
<evidence type="ECO:0000313" key="2">
    <source>
        <dbReference type="Proteomes" id="UP000037460"/>
    </source>
</evidence>
<accession>A0A0M0K1Z7</accession>
<dbReference type="AlphaFoldDB" id="A0A0M0K1Z7"/>
<name>A0A0M0K1Z7_9EUKA</name>
<evidence type="ECO:0000313" key="1">
    <source>
        <dbReference type="EMBL" id="KOO32403.1"/>
    </source>
</evidence>
<dbReference type="EMBL" id="JWZX01001782">
    <property type="protein sequence ID" value="KOO32403.1"/>
    <property type="molecule type" value="Genomic_DNA"/>
</dbReference>
<reference evidence="2" key="1">
    <citation type="journal article" date="2015" name="PLoS Genet.">
        <title>Genome Sequence and Transcriptome Analyses of Chrysochromulina tobin: Metabolic Tools for Enhanced Algal Fitness in the Prominent Order Prymnesiales (Haptophyceae).</title>
        <authorList>
            <person name="Hovde B.T."/>
            <person name="Deodato C.R."/>
            <person name="Hunsperger H.M."/>
            <person name="Ryken S.A."/>
            <person name="Yost W."/>
            <person name="Jha R.K."/>
            <person name="Patterson J."/>
            <person name="Monnat R.J. Jr."/>
            <person name="Barlow S.B."/>
            <person name="Starkenburg S.R."/>
            <person name="Cattolico R.A."/>
        </authorList>
    </citation>
    <scope>NUCLEOTIDE SEQUENCE</scope>
    <source>
        <strain evidence="2">CCMP291</strain>
    </source>
</reference>
<comment type="caution">
    <text evidence="1">The sequence shown here is derived from an EMBL/GenBank/DDBJ whole genome shotgun (WGS) entry which is preliminary data.</text>
</comment>
<gene>
    <name evidence="1" type="ORF">Ctob_016702</name>
</gene>
<sequence>LSELVASIDLAAYARFADAQEGLGVLSKIYTSTQAHLDVLEVALPRCPVPSPFMIGAGELVIPSTFLAPAMPAVLAVPFVPAVAATVAVAAVRAVRARAGVAGVRAARAIPAVAARAAIAAVAGRPFVPAAAPADLEWFHLVRLGARVDVTSIYPFLAFLEMGAVALDRCSQVARADPNSLIREMADSLRGGALAHSRASALGNAALARQLPALSAAMQLLPMSLRSHAFDSATQGREMLDAISYAGEQAQQDAVTASRLHLVRREYPSAHDFLARASGQAAKVAAIRTLAPLGLGYRTGCSLFECLDILDSLLLKHVAFLNQCWSKGPMGLPVVEVTRLLKIEAAEWKDATIADGGYARGVDCDGPGRAAAPVSLRGVTEAALRRAILECDTFLQVADEVAALDLETNEGRSSALEATLLSGLSIFQRFFANPSCLATKHAVFASLTLCLSELPAYFGGAQAVEPGSDEVPELRENWLFDATQCDLLFKGRLSEIDWFGPLGALGLMNLDASEPFVGCPADQL</sequence>
<proteinExistence type="predicted"/>
<feature type="non-terminal residue" evidence="1">
    <location>
        <position position="1"/>
    </location>
</feature>
<protein>
    <submittedName>
        <fullName evidence="1">Uncharacterized protein</fullName>
    </submittedName>
</protein>
<keyword evidence="2" id="KW-1185">Reference proteome</keyword>